<evidence type="ECO:0000313" key="12">
    <source>
        <dbReference type="EMBL" id="EHO43228.1"/>
    </source>
</evidence>
<gene>
    <name evidence="11" type="ORF">Cabys_2574</name>
    <name evidence="12" type="ORF">Calab_3630</name>
</gene>
<dbReference type="AlphaFoldDB" id="H1XYG1"/>
<dbReference type="PaxDb" id="880073-Calab_3630"/>
<dbReference type="InterPro" id="IPR001775">
    <property type="entry name" value="GspD/PilQ"/>
</dbReference>
<feature type="domain" description="Type II/III secretion system secretin-like" evidence="8">
    <location>
        <begin position="270"/>
        <end position="430"/>
    </location>
</feature>
<dbReference type="EMBL" id="CP018099">
    <property type="protein sequence ID" value="APF19323.1"/>
    <property type="molecule type" value="Genomic_DNA"/>
</dbReference>
<comment type="subcellular location">
    <subcellularLocation>
        <location evidence="7">Cell outer membrane</location>
    </subcellularLocation>
    <subcellularLocation>
        <location evidence="1">Membrane</location>
    </subcellularLocation>
</comment>
<dbReference type="STRING" id="880073.Cabys_2574"/>
<dbReference type="PRINTS" id="PR00811">
    <property type="entry name" value="BCTERIALGSPD"/>
</dbReference>
<keyword evidence="13" id="KW-1185">Reference proteome</keyword>
<dbReference type="RefSeq" id="WP_006930778.1">
    <property type="nucleotide sequence ID" value="NZ_CM001402.1"/>
</dbReference>
<reference evidence="12 13" key="1">
    <citation type="submission" date="2011-09" db="EMBL/GenBank/DDBJ databases">
        <title>The permanent draft genome of Caldithrix abyssi DSM 13497.</title>
        <authorList>
            <consortium name="US DOE Joint Genome Institute (JGI-PGF)"/>
            <person name="Lucas S."/>
            <person name="Han J."/>
            <person name="Lapidus A."/>
            <person name="Bruce D."/>
            <person name="Goodwin L."/>
            <person name="Pitluck S."/>
            <person name="Peters L."/>
            <person name="Kyrpides N."/>
            <person name="Mavromatis K."/>
            <person name="Ivanova N."/>
            <person name="Mikhailova N."/>
            <person name="Chertkov O."/>
            <person name="Detter J.C."/>
            <person name="Tapia R."/>
            <person name="Han C."/>
            <person name="Land M."/>
            <person name="Hauser L."/>
            <person name="Markowitz V."/>
            <person name="Cheng J.-F."/>
            <person name="Hugenholtz P."/>
            <person name="Woyke T."/>
            <person name="Wu D."/>
            <person name="Spring S."/>
            <person name="Brambilla E."/>
            <person name="Klenk H.-P."/>
            <person name="Eisen J.A."/>
        </authorList>
    </citation>
    <scope>NUCLEOTIDE SEQUENCE [LARGE SCALE GENOMIC DNA]</scope>
    <source>
        <strain evidence="12 13">DSM 13497</strain>
    </source>
</reference>
<feature type="domain" description="NolW-like" evidence="9">
    <location>
        <begin position="115"/>
        <end position="186"/>
    </location>
</feature>
<protein>
    <submittedName>
        <fullName evidence="12">Type II and III secretion system protein</fullName>
    </submittedName>
    <submittedName>
        <fullName evidence="11">Type IV pilus secretin (Or competence protein) PilQ</fullName>
    </submittedName>
</protein>
<comment type="similarity">
    <text evidence="6">Belongs to the bacterial secretin family.</text>
</comment>
<keyword evidence="5" id="KW-0998">Cell outer membrane</keyword>
<evidence type="ECO:0000313" key="13">
    <source>
        <dbReference type="Proteomes" id="UP000004671"/>
    </source>
</evidence>
<organism evidence="12 13">
    <name type="scientific">Caldithrix abyssi DSM 13497</name>
    <dbReference type="NCBI Taxonomy" id="880073"/>
    <lineage>
        <taxon>Bacteria</taxon>
        <taxon>Pseudomonadati</taxon>
        <taxon>Calditrichota</taxon>
        <taxon>Calditrichia</taxon>
        <taxon>Calditrichales</taxon>
        <taxon>Calditrichaceae</taxon>
        <taxon>Caldithrix</taxon>
    </lineage>
</organism>
<evidence type="ECO:0000313" key="11">
    <source>
        <dbReference type="EMBL" id="APF19323.1"/>
    </source>
</evidence>
<dbReference type="Proteomes" id="UP000004671">
    <property type="component" value="Chromosome"/>
</dbReference>
<dbReference type="InterPro" id="IPR051808">
    <property type="entry name" value="Type_IV_pilus_biogenesis"/>
</dbReference>
<evidence type="ECO:0000256" key="7">
    <source>
        <dbReference type="RuleBase" id="RU004004"/>
    </source>
</evidence>
<name>H1XYG1_CALAY</name>
<dbReference type="eggNOG" id="COG4796">
    <property type="taxonomic scope" value="Bacteria"/>
</dbReference>
<evidence type="ECO:0000256" key="6">
    <source>
        <dbReference type="RuleBase" id="RU004003"/>
    </source>
</evidence>
<evidence type="ECO:0000256" key="1">
    <source>
        <dbReference type="ARBA" id="ARBA00004370"/>
    </source>
</evidence>
<dbReference type="Pfam" id="PF03958">
    <property type="entry name" value="Secretin_N"/>
    <property type="match status" value="1"/>
</dbReference>
<evidence type="ECO:0000256" key="3">
    <source>
        <dbReference type="ARBA" id="ARBA00022729"/>
    </source>
</evidence>
<dbReference type="Gene3D" id="3.30.1370.130">
    <property type="match status" value="1"/>
</dbReference>
<dbReference type="PANTHER" id="PTHR30604">
    <property type="entry name" value="PROTEIN TRANSPORT PROTEIN HOFQ"/>
    <property type="match status" value="1"/>
</dbReference>
<dbReference type="GO" id="GO:0009306">
    <property type="term" value="P:protein secretion"/>
    <property type="evidence" value="ECO:0007669"/>
    <property type="project" value="InterPro"/>
</dbReference>
<feature type="domain" description="Secretin/TonB short N-terminal" evidence="10">
    <location>
        <begin position="64"/>
        <end position="104"/>
    </location>
</feature>
<evidence type="ECO:0000313" key="14">
    <source>
        <dbReference type="Proteomes" id="UP000183868"/>
    </source>
</evidence>
<dbReference type="InterPro" id="IPR038591">
    <property type="entry name" value="NolW-like_sf"/>
</dbReference>
<dbReference type="Gene3D" id="3.30.1370.120">
    <property type="match status" value="1"/>
</dbReference>
<evidence type="ECO:0000256" key="2">
    <source>
        <dbReference type="ARBA" id="ARBA00022448"/>
    </source>
</evidence>
<dbReference type="Pfam" id="PF00263">
    <property type="entry name" value="Secretin"/>
    <property type="match status" value="1"/>
</dbReference>
<keyword evidence="2 7" id="KW-0813">Transport</keyword>
<dbReference type="KEGG" id="caby:Cabys_2574"/>
<keyword evidence="4" id="KW-0472">Membrane</keyword>
<keyword evidence="3" id="KW-0732">Signal</keyword>
<evidence type="ECO:0000256" key="5">
    <source>
        <dbReference type="ARBA" id="ARBA00023237"/>
    </source>
</evidence>
<sequence precursor="true">MRNLCVKIVSVFLILLLSVSASLAVNIEKLLEQRVSPSFEGVMLKDALRLFAKQNSFNYVFTGDGKEVVNVRLTNVPIRTALEYILKPNGYHYLIKDNVMIIKPLKDEYYGELQTKIYHLQYIDALKIKATVSKFLSKKGKLEALITEKTTANEPDRSNVLIVSDLEENLAIIDQIIQELDAPLKQVLIEVRLIETLIGDNKQLGLKWPTSIRASVMGAETTAPITNQGQQTQGGEQTILAGWYELPETPDQIHLGVLTIDKLQAALNMLASDNRSKLISNPKVTTVNNQKAIIRIGTTVPIPEIQRSVAGDLYSYKERDVSMRLEVIPTVGKDNKITLKLHPVMQEIIGYVGTAEAPQPIISVREVETTVVINDGETVAIGGLVKETKSEQQEGIWLLSSIPILGYLFKHTTVKKEKNDLLIFITSKVLEAK</sequence>
<dbReference type="InterPro" id="IPR004846">
    <property type="entry name" value="T2SS/T3SS_dom"/>
</dbReference>
<dbReference type="OrthoDB" id="9775455at2"/>
<proteinExistence type="inferred from homology"/>
<dbReference type="EMBL" id="CM001402">
    <property type="protein sequence ID" value="EHO43228.1"/>
    <property type="molecule type" value="Genomic_DNA"/>
</dbReference>
<dbReference type="HOGENOM" id="CLU_006756_2_0_0"/>
<dbReference type="InParanoid" id="H1XYG1"/>
<evidence type="ECO:0000259" key="10">
    <source>
        <dbReference type="Pfam" id="PF07660"/>
    </source>
</evidence>
<dbReference type="FunCoup" id="H1XYG1">
    <property type="interactions" value="91"/>
</dbReference>
<evidence type="ECO:0000256" key="4">
    <source>
        <dbReference type="ARBA" id="ARBA00023136"/>
    </source>
</evidence>
<dbReference type="InterPro" id="IPR011662">
    <property type="entry name" value="Secretin/TonB_short_N"/>
</dbReference>
<dbReference type="InterPro" id="IPR005644">
    <property type="entry name" value="NolW-like"/>
</dbReference>
<dbReference type="Pfam" id="PF07660">
    <property type="entry name" value="STN"/>
    <property type="match status" value="1"/>
</dbReference>
<dbReference type="GO" id="GO:0009279">
    <property type="term" value="C:cell outer membrane"/>
    <property type="evidence" value="ECO:0007669"/>
    <property type="project" value="UniProtKB-SubCell"/>
</dbReference>
<accession>H1XYG1</accession>
<evidence type="ECO:0000259" key="8">
    <source>
        <dbReference type="Pfam" id="PF00263"/>
    </source>
</evidence>
<dbReference type="PANTHER" id="PTHR30604:SF1">
    <property type="entry name" value="DNA UTILIZATION PROTEIN HOFQ"/>
    <property type="match status" value="1"/>
</dbReference>
<reference evidence="11 14" key="2">
    <citation type="submission" date="2016-11" db="EMBL/GenBank/DDBJ databases">
        <title>Genomic analysis of Caldithrix abyssi and proposal of a novel bacterial phylum Caldithrichaeota.</title>
        <authorList>
            <person name="Kublanov I."/>
            <person name="Sigalova O."/>
            <person name="Gavrilov S."/>
            <person name="Lebedinsky A."/>
            <person name="Ivanova N."/>
            <person name="Daum C."/>
            <person name="Reddy T."/>
            <person name="Klenk H.P."/>
            <person name="Goker M."/>
            <person name="Reva O."/>
            <person name="Miroshnichenko M."/>
            <person name="Kyprides N."/>
            <person name="Woyke T."/>
            <person name="Gelfand M."/>
        </authorList>
    </citation>
    <scope>NUCLEOTIDE SEQUENCE [LARGE SCALE GENOMIC DNA]</scope>
    <source>
        <strain evidence="11 14">LF13</strain>
    </source>
</reference>
<dbReference type="Proteomes" id="UP000183868">
    <property type="component" value="Chromosome"/>
</dbReference>
<evidence type="ECO:0000259" key="9">
    <source>
        <dbReference type="Pfam" id="PF03958"/>
    </source>
</evidence>